<protein>
    <submittedName>
        <fullName evidence="2">Putative major pilin subunit</fullName>
    </submittedName>
</protein>
<dbReference type="AlphaFoldDB" id="A0A517SGG3"/>
<evidence type="ECO:0000313" key="2">
    <source>
        <dbReference type="EMBL" id="QDT55177.1"/>
    </source>
</evidence>
<accession>A0A517SGG3</accession>
<dbReference type="InterPro" id="IPR045584">
    <property type="entry name" value="Pilin-like"/>
</dbReference>
<dbReference type="InterPro" id="IPR027558">
    <property type="entry name" value="Pre_pil_HX9DG_C"/>
</dbReference>
<dbReference type="NCBIfam" id="TIGR02532">
    <property type="entry name" value="IV_pilin_GFxxxE"/>
    <property type="match status" value="1"/>
</dbReference>
<gene>
    <name evidence="2" type="ORF">Pan44_32190</name>
</gene>
<reference evidence="2 3" key="1">
    <citation type="submission" date="2019-02" db="EMBL/GenBank/DDBJ databases">
        <title>Deep-cultivation of Planctomycetes and their phenomic and genomic characterization uncovers novel biology.</title>
        <authorList>
            <person name="Wiegand S."/>
            <person name="Jogler M."/>
            <person name="Boedeker C."/>
            <person name="Pinto D."/>
            <person name="Vollmers J."/>
            <person name="Rivas-Marin E."/>
            <person name="Kohn T."/>
            <person name="Peeters S.H."/>
            <person name="Heuer A."/>
            <person name="Rast P."/>
            <person name="Oberbeckmann S."/>
            <person name="Bunk B."/>
            <person name="Jeske O."/>
            <person name="Meyerdierks A."/>
            <person name="Storesund J.E."/>
            <person name="Kallscheuer N."/>
            <person name="Luecker S."/>
            <person name="Lage O.M."/>
            <person name="Pohl T."/>
            <person name="Merkel B.J."/>
            <person name="Hornburger P."/>
            <person name="Mueller R.-W."/>
            <person name="Bruemmer F."/>
            <person name="Labrenz M."/>
            <person name="Spormann A.M."/>
            <person name="Op den Camp H."/>
            <person name="Overmann J."/>
            <person name="Amann R."/>
            <person name="Jetten M.S.M."/>
            <person name="Mascher T."/>
            <person name="Medema M.H."/>
            <person name="Devos D.P."/>
            <person name="Kaster A.-K."/>
            <person name="Ovreas L."/>
            <person name="Rohde M."/>
            <person name="Galperin M.Y."/>
            <person name="Jogler C."/>
        </authorList>
    </citation>
    <scope>NUCLEOTIDE SEQUENCE [LARGE SCALE GENOMIC DNA]</scope>
    <source>
        <strain evidence="2 3">Pan44</strain>
    </source>
</reference>
<organism evidence="2 3">
    <name type="scientific">Caulifigura coniformis</name>
    <dbReference type="NCBI Taxonomy" id="2527983"/>
    <lineage>
        <taxon>Bacteria</taxon>
        <taxon>Pseudomonadati</taxon>
        <taxon>Planctomycetota</taxon>
        <taxon>Planctomycetia</taxon>
        <taxon>Planctomycetales</taxon>
        <taxon>Planctomycetaceae</taxon>
        <taxon>Caulifigura</taxon>
    </lineage>
</organism>
<sequence>MRSMRRVGFTLIELLVVIAIIAILIALLLPAVQQAREAARRTECKNILKQWGLALHNYHDTVNCLPYGGMALANSAANPANCLSFHVLLLPYVDQAPLYNTFNFSQHYNSATNYPRKADSFPLLHCASSRLSDRKGGQETSPFTQVPWTAHYVGMMGAKGPKPNVTPVVNFTFTGNSATDHGGFTNNGMMPPNLALNFRVATDGLSNTFLLGEQSASVTPGWSASYRAWTQGASGAASGGSASYPAKNVTRGIQSGSGYSSNNASRLFNDVAFCSQHTGGCHFLMGDGSVRFVSSNIDFATYIAGVTRAEGEALSVNQ</sequence>
<dbReference type="PANTHER" id="PTHR30093:SF2">
    <property type="entry name" value="TYPE II SECRETION SYSTEM PROTEIN H"/>
    <property type="match status" value="1"/>
</dbReference>
<dbReference type="EMBL" id="CP036271">
    <property type="protein sequence ID" value="QDT55177.1"/>
    <property type="molecule type" value="Genomic_DNA"/>
</dbReference>
<dbReference type="InterPro" id="IPR011453">
    <property type="entry name" value="DUF1559"/>
</dbReference>
<dbReference type="InterPro" id="IPR012902">
    <property type="entry name" value="N_methyl_site"/>
</dbReference>
<dbReference type="Gene3D" id="3.30.700.10">
    <property type="entry name" value="Glycoprotein, Type 4 Pilin"/>
    <property type="match status" value="1"/>
</dbReference>
<dbReference type="PANTHER" id="PTHR30093">
    <property type="entry name" value="GENERAL SECRETION PATHWAY PROTEIN G"/>
    <property type="match status" value="1"/>
</dbReference>
<dbReference type="NCBIfam" id="TIGR04294">
    <property type="entry name" value="pre_pil_HX9DG"/>
    <property type="match status" value="1"/>
</dbReference>
<feature type="domain" description="DUF1559" evidence="1">
    <location>
        <begin position="33"/>
        <end position="299"/>
    </location>
</feature>
<name>A0A517SGG3_9PLAN</name>
<dbReference type="Pfam" id="PF07963">
    <property type="entry name" value="N_methyl"/>
    <property type="match status" value="1"/>
</dbReference>
<dbReference type="KEGG" id="ccos:Pan44_32190"/>
<dbReference type="Pfam" id="PF07596">
    <property type="entry name" value="SBP_bac_10"/>
    <property type="match status" value="1"/>
</dbReference>
<dbReference type="InParanoid" id="A0A517SGG3"/>
<proteinExistence type="predicted"/>
<dbReference type="OrthoDB" id="255848at2"/>
<evidence type="ECO:0000313" key="3">
    <source>
        <dbReference type="Proteomes" id="UP000315700"/>
    </source>
</evidence>
<dbReference type="SUPFAM" id="SSF54523">
    <property type="entry name" value="Pili subunits"/>
    <property type="match status" value="1"/>
</dbReference>
<keyword evidence="3" id="KW-1185">Reference proteome</keyword>
<dbReference type="Proteomes" id="UP000315700">
    <property type="component" value="Chromosome"/>
</dbReference>
<evidence type="ECO:0000259" key="1">
    <source>
        <dbReference type="Pfam" id="PF07596"/>
    </source>
</evidence>
<dbReference type="RefSeq" id="WP_145035061.1">
    <property type="nucleotide sequence ID" value="NZ_CP036271.1"/>
</dbReference>